<feature type="region of interest" description="Disordered" evidence="1">
    <location>
        <begin position="1349"/>
        <end position="1414"/>
    </location>
</feature>
<feature type="region of interest" description="Disordered" evidence="1">
    <location>
        <begin position="991"/>
        <end position="1013"/>
    </location>
</feature>
<protein>
    <submittedName>
        <fullName evidence="3">Uncharacterized protein</fullName>
    </submittedName>
</protein>
<feature type="compositionally biased region" description="Low complexity" evidence="1">
    <location>
        <begin position="991"/>
        <end position="1001"/>
    </location>
</feature>
<feature type="compositionally biased region" description="Low complexity" evidence="1">
    <location>
        <begin position="810"/>
        <end position="819"/>
    </location>
</feature>
<gene>
    <name evidence="3" type="primary">AUGUSTUS-3.0.2_02081</name>
    <name evidence="3" type="ORF">TcasGA2_TC002081</name>
</gene>
<keyword evidence="2" id="KW-0732">Signal</keyword>
<feature type="compositionally biased region" description="Low complexity" evidence="1">
    <location>
        <begin position="681"/>
        <end position="706"/>
    </location>
</feature>
<feature type="region of interest" description="Disordered" evidence="1">
    <location>
        <begin position="1494"/>
        <end position="1513"/>
    </location>
</feature>
<feature type="chain" id="PRO_5003094941" evidence="2">
    <location>
        <begin position="17"/>
        <end position="1524"/>
    </location>
</feature>
<name>D7EIU0_TRICA</name>
<proteinExistence type="predicted"/>
<sequence>MTSVLLLCTLITPILANGFYHQEYNYQTSSSSYKNHELQHHNEDEGFYSKDGDLEGRFRPRVNAHSQHSEYVNPKMQHGYRIGTDRTSSFGQLHAQNRYRMNEPFEGGAYGMVTPVHDYGISSNLRQVTANLQREMEAELQRAVYDHAQRAMAYGGITQAQIDTDRRVLEEELRRNVTMRLQEALKMQYGNQGIRGAYSYSIQNGRLQPTANYNNQELADLTRQLEEELIRHLDQQVQTYYRTEVHTHTQRNTYRVNGGEYPGALQARPPVYHQPYPPPHPNPVLAKPDSITTVATRVQTELNEILNKILEDTQKRYFAENSYQNPSINYDAILAHLQDELRANITFHFDDQIKRAYGYSNYASKYSVEDIENLRRQIEANLITKLNRDFNRQRERFFHTHQPMYQPIPANHVYYPVNQVHQVDVANLQRQMQEQLSRQLQEALMRQSYSQAMYSGHSGFNSQAHYQRALEQLSAELNRNLTRQMEQLNAQQYQIGVHDAQLATMRNQLQHDLMRQLQQGLQQSYSQYSSWSSSSRSSSNSHNYRPVRGFDANLYRQYGTSSDLVGEDCMMGDDPGVKRTRRGALTQENDDLTQQTEDLTQQSQEIAQDEGQTEDLTQQTEDLTQQSQDMTQQTEDLTQQSQDMTQQTEDLTQQVQSEDSSGKPIRSKDVFWPLSQDLTQQSQDLTQQSQDLTQQSQDLTQQLQTQNDLEKPQRAEDVFESQSQDLTQQTQDLTQPGKPKYQVQIGPAVSQEPTPHYHAEYFRPSQDLTQQSQDLTQPKYHSQIGPAVSQEPTPHYHAEYYRPSQYLTQQSQDLTQQTQPGEPRYYSQLGPAVSQEPTPHYHAEYFRPSQDLTQQSQDLTQPGKPMYQSQMGPAVSHEPTPNYHAEYYRPSQYLTQQNQDLTQQTQDLTQPGKPIYISQNGPSVSQEPITRYYSKYNPVAIDPVPQYQDYMRPSQDLTQPKLYSQTGPGVYQKRGPIVYHQLDNVAPSQDLTQQSQDLTQPKSYSQIGPTVYRKPSPIVYQEAEYDPTNQDLTQQSQSMIGPPVESPTPKPIYAENIRLHSQDLTQPIDQQKPTDTNMKYVVYDPTFYDSHQTPKRQYLTQQSQDLTQQTQDIQASKPYQSMLGSPVESYTPKPTYAEILRQHSQDLTQQSPYQQKPNDTNMKYVMYNPIYYHSRQTPKNNDLTQQSQDLTLNNQGQVDIGPPDSYQQSPVDTEPLQSQDLTQQSQDLTQQSQDLTQQSQDLTQNSEPFNQQQQNDYGSVDPLYTSTYDWRPGKQNFGNSVGQRVNYFESLNKPTSRPPKFDELRFQSENPSQDLTQQSQDLTQQSQDLTQQSQDLTQQTQNLRKPIVGTPDLTQQSQDLTQQSQDLTQQSQDLTQQSQDLSQQSQDLTQQDLTTPPTAQNSQKKLSQAQEESQRLLDLLRRQSQENQNIGPMNYSPKPVYADYGGQQIQVGTTRQLRPNEAPGRKLEPQTAQVDTIPDQETQTVRDIEPVEPQVASEVQQVDDTTGTTTKKPGWWTRFKNKIG</sequence>
<feature type="compositionally biased region" description="Low complexity" evidence="1">
    <location>
        <begin position="721"/>
        <end position="735"/>
    </location>
</feature>
<feature type="region of interest" description="Disordered" evidence="1">
    <location>
        <begin position="1194"/>
        <end position="1240"/>
    </location>
</feature>
<keyword evidence="4" id="KW-1185">Reference proteome</keyword>
<feature type="signal peptide" evidence="2">
    <location>
        <begin position="1"/>
        <end position="16"/>
    </location>
</feature>
<feature type="region of interest" description="Disordered" evidence="1">
    <location>
        <begin position="603"/>
        <end position="667"/>
    </location>
</feature>
<dbReference type="OMA" id="TECTIVK"/>
<dbReference type="InParanoid" id="D7EIU0"/>
<feature type="compositionally biased region" description="Low complexity" evidence="1">
    <location>
        <begin position="1352"/>
        <end position="1395"/>
    </location>
</feature>
<dbReference type="PANTHER" id="PTHR43941:SF1">
    <property type="entry name" value="STRUCTURAL MAINTENANCE OF CHROMOSOMES PROTEIN 2"/>
    <property type="match status" value="1"/>
</dbReference>
<feature type="compositionally biased region" description="Low complexity" evidence="1">
    <location>
        <begin position="1312"/>
        <end position="1336"/>
    </location>
</feature>
<feature type="compositionally biased region" description="Basic and acidic residues" evidence="1">
    <location>
        <begin position="708"/>
        <end position="717"/>
    </location>
</feature>
<feature type="region of interest" description="Disordered" evidence="1">
    <location>
        <begin position="681"/>
        <end position="740"/>
    </location>
</feature>
<feature type="compositionally biased region" description="Polar residues" evidence="1">
    <location>
        <begin position="1396"/>
        <end position="1409"/>
    </location>
</feature>
<feature type="compositionally biased region" description="Low complexity" evidence="1">
    <location>
        <begin position="1217"/>
        <end position="1240"/>
    </location>
</feature>
<dbReference type="eggNOG" id="ENOG502SGY8">
    <property type="taxonomic scope" value="Eukaryota"/>
</dbReference>
<feature type="region of interest" description="Disordered" evidence="1">
    <location>
        <begin position="1310"/>
        <end position="1336"/>
    </location>
</feature>
<dbReference type="HOGENOM" id="CLU_247599_0_0_1"/>
<dbReference type="STRING" id="7070.D7EIU0"/>
<feature type="compositionally biased region" description="Polar residues" evidence="1">
    <location>
        <begin position="1248"/>
        <end position="1257"/>
    </location>
</feature>
<reference evidence="3 4" key="2">
    <citation type="journal article" date="2010" name="Nucleic Acids Res.">
        <title>BeetleBase in 2010: revisions to provide comprehensive genomic information for Tribolium castaneum.</title>
        <authorList>
            <person name="Kim H.S."/>
            <person name="Murphy T."/>
            <person name="Xia J."/>
            <person name="Caragea D."/>
            <person name="Park Y."/>
            <person name="Beeman R.W."/>
            <person name="Lorenzen M.D."/>
            <person name="Butcher S."/>
            <person name="Manak J.R."/>
            <person name="Brown S.J."/>
        </authorList>
    </citation>
    <scope>GENOME REANNOTATION</scope>
    <source>
        <strain evidence="3 4">Georgia GA2</strain>
    </source>
</reference>
<feature type="compositionally biased region" description="Low complexity" evidence="1">
    <location>
        <begin position="614"/>
        <end position="629"/>
    </location>
</feature>
<reference evidence="3 4" key="1">
    <citation type="journal article" date="2008" name="Nature">
        <title>The genome of the model beetle and pest Tribolium castaneum.</title>
        <authorList>
            <consortium name="Tribolium Genome Sequencing Consortium"/>
            <person name="Richards S."/>
            <person name="Gibbs R.A."/>
            <person name="Weinstock G.M."/>
            <person name="Brown S.J."/>
            <person name="Denell R."/>
            <person name="Beeman R.W."/>
            <person name="Gibbs R."/>
            <person name="Beeman R.W."/>
            <person name="Brown S.J."/>
            <person name="Bucher G."/>
            <person name="Friedrich M."/>
            <person name="Grimmelikhuijzen C.J."/>
            <person name="Klingler M."/>
            <person name="Lorenzen M."/>
            <person name="Richards S."/>
            <person name="Roth S."/>
            <person name="Schroder R."/>
            <person name="Tautz D."/>
            <person name="Zdobnov E.M."/>
            <person name="Muzny D."/>
            <person name="Gibbs R.A."/>
            <person name="Weinstock G.M."/>
            <person name="Attaway T."/>
            <person name="Bell S."/>
            <person name="Buhay C.J."/>
            <person name="Chandrabose M.N."/>
            <person name="Chavez D."/>
            <person name="Clerk-Blankenburg K.P."/>
            <person name="Cree A."/>
            <person name="Dao M."/>
            <person name="Davis C."/>
            <person name="Chacko J."/>
            <person name="Dinh H."/>
            <person name="Dugan-Rocha S."/>
            <person name="Fowler G."/>
            <person name="Garner T.T."/>
            <person name="Garnes J."/>
            <person name="Gnirke A."/>
            <person name="Hawes A."/>
            <person name="Hernandez J."/>
            <person name="Hines S."/>
            <person name="Holder M."/>
            <person name="Hume J."/>
            <person name="Jhangiani S.N."/>
            <person name="Joshi V."/>
            <person name="Khan Z.M."/>
            <person name="Jackson L."/>
            <person name="Kovar C."/>
            <person name="Kowis A."/>
            <person name="Lee S."/>
            <person name="Lewis L.R."/>
            <person name="Margolis J."/>
            <person name="Morgan M."/>
            <person name="Nazareth L.V."/>
            <person name="Nguyen N."/>
            <person name="Okwuonu G."/>
            <person name="Parker D."/>
            <person name="Richards S."/>
            <person name="Ruiz S.J."/>
            <person name="Santibanez J."/>
            <person name="Savard J."/>
            <person name="Scherer S.E."/>
            <person name="Schneider B."/>
            <person name="Sodergren E."/>
            <person name="Tautz D."/>
            <person name="Vattahil S."/>
            <person name="Villasana D."/>
            <person name="White C.S."/>
            <person name="Wright R."/>
            <person name="Park Y."/>
            <person name="Beeman R.W."/>
            <person name="Lord J."/>
            <person name="Oppert B."/>
            <person name="Lorenzen M."/>
            <person name="Brown S."/>
            <person name="Wang L."/>
            <person name="Savard J."/>
            <person name="Tautz D."/>
            <person name="Richards S."/>
            <person name="Weinstock G."/>
            <person name="Gibbs R.A."/>
            <person name="Liu Y."/>
            <person name="Worley K."/>
            <person name="Weinstock G."/>
            <person name="Elsik C.G."/>
            <person name="Reese J.T."/>
            <person name="Elhaik E."/>
            <person name="Landan G."/>
            <person name="Graur D."/>
            <person name="Arensburger P."/>
            <person name="Atkinson P."/>
            <person name="Beeman R.W."/>
            <person name="Beidler J."/>
            <person name="Brown S.J."/>
            <person name="Demuth J.P."/>
            <person name="Drury D.W."/>
            <person name="Du Y.Z."/>
            <person name="Fujiwara H."/>
            <person name="Lorenzen M."/>
            <person name="Maselli V."/>
            <person name="Osanai M."/>
            <person name="Park Y."/>
            <person name="Robertson H.M."/>
            <person name="Tu Z."/>
            <person name="Wang J.J."/>
            <person name="Wang S."/>
            <person name="Richards S."/>
            <person name="Song H."/>
            <person name="Zhang L."/>
            <person name="Sodergren E."/>
            <person name="Werner D."/>
            <person name="Stanke M."/>
            <person name="Morgenstern B."/>
            <person name="Solovyev V."/>
            <person name="Kosarev P."/>
            <person name="Brown G."/>
            <person name="Chen H.C."/>
            <person name="Ermolaeva O."/>
            <person name="Hlavina W."/>
            <person name="Kapustin Y."/>
            <person name="Kiryutin B."/>
            <person name="Kitts P."/>
            <person name="Maglott D."/>
            <person name="Pruitt K."/>
            <person name="Sapojnikov V."/>
            <person name="Souvorov A."/>
            <person name="Mackey A.J."/>
            <person name="Waterhouse R.M."/>
            <person name="Wyder S."/>
            <person name="Zdobnov E.M."/>
            <person name="Zdobnov E.M."/>
            <person name="Wyder S."/>
            <person name="Kriventseva E.V."/>
            <person name="Kadowaki T."/>
            <person name="Bork P."/>
            <person name="Aranda M."/>
            <person name="Bao R."/>
            <person name="Beermann A."/>
            <person name="Berns N."/>
            <person name="Bolognesi R."/>
            <person name="Bonneton F."/>
            <person name="Bopp D."/>
            <person name="Brown S.J."/>
            <person name="Bucher G."/>
            <person name="Butts T."/>
            <person name="Chaumot A."/>
            <person name="Denell R.E."/>
            <person name="Ferrier D.E."/>
            <person name="Friedrich M."/>
            <person name="Gordon C.M."/>
            <person name="Jindra M."/>
            <person name="Klingler M."/>
            <person name="Lan Q."/>
            <person name="Lattorff H.M."/>
            <person name="Laudet V."/>
            <person name="von Levetsow C."/>
            <person name="Liu Z."/>
            <person name="Lutz R."/>
            <person name="Lynch J.A."/>
            <person name="da Fonseca R.N."/>
            <person name="Posnien N."/>
            <person name="Reuter R."/>
            <person name="Roth S."/>
            <person name="Savard J."/>
            <person name="Schinko J.B."/>
            <person name="Schmitt C."/>
            <person name="Schoppmeier M."/>
            <person name="Schroder R."/>
            <person name="Shippy T.D."/>
            <person name="Simonnet F."/>
            <person name="Marques-Souza H."/>
            <person name="Tautz D."/>
            <person name="Tomoyasu Y."/>
            <person name="Trauner J."/>
            <person name="Van der Zee M."/>
            <person name="Vervoort M."/>
            <person name="Wittkopp N."/>
            <person name="Wimmer E.A."/>
            <person name="Yang X."/>
            <person name="Jones A.K."/>
            <person name="Sattelle D.B."/>
            <person name="Ebert P.R."/>
            <person name="Nelson D."/>
            <person name="Scott J.G."/>
            <person name="Beeman R.W."/>
            <person name="Muthukrishnan S."/>
            <person name="Kramer K.J."/>
            <person name="Arakane Y."/>
            <person name="Beeman R.W."/>
            <person name="Zhu Q."/>
            <person name="Hogenkamp D."/>
            <person name="Dixit R."/>
            <person name="Oppert B."/>
            <person name="Jiang H."/>
            <person name="Zou Z."/>
            <person name="Marshall J."/>
            <person name="Elpidina E."/>
            <person name="Vinokurov K."/>
            <person name="Oppert C."/>
            <person name="Zou Z."/>
            <person name="Evans J."/>
            <person name="Lu Z."/>
            <person name="Zhao P."/>
            <person name="Sumathipala N."/>
            <person name="Altincicek B."/>
            <person name="Vilcinskas A."/>
            <person name="Williams M."/>
            <person name="Hultmark D."/>
            <person name="Hetru C."/>
            <person name="Jiang H."/>
            <person name="Grimmelikhuijzen C.J."/>
            <person name="Hauser F."/>
            <person name="Cazzamali G."/>
            <person name="Williamson M."/>
            <person name="Park Y."/>
            <person name="Li B."/>
            <person name="Tanaka Y."/>
            <person name="Predel R."/>
            <person name="Neupert S."/>
            <person name="Schachtner J."/>
            <person name="Verleyen P."/>
            <person name="Raible F."/>
            <person name="Bork P."/>
            <person name="Friedrich M."/>
            <person name="Walden K.K."/>
            <person name="Robertson H.M."/>
            <person name="Angeli S."/>
            <person name="Foret S."/>
            <person name="Bucher G."/>
            <person name="Schuetz S."/>
            <person name="Maleszka R."/>
            <person name="Wimmer E.A."/>
            <person name="Beeman R.W."/>
            <person name="Lorenzen M."/>
            <person name="Tomoyasu Y."/>
            <person name="Miller S.C."/>
            <person name="Grossmann D."/>
            <person name="Bucher G."/>
        </authorList>
    </citation>
    <scope>NUCLEOTIDE SEQUENCE [LARGE SCALE GENOMIC DNA]</scope>
    <source>
        <strain evidence="3 4">Georgia GA2</strain>
    </source>
</reference>
<evidence type="ECO:0000256" key="2">
    <source>
        <dbReference type="SAM" id="SignalP"/>
    </source>
</evidence>
<evidence type="ECO:0000256" key="1">
    <source>
        <dbReference type="SAM" id="MobiDB-lite"/>
    </source>
</evidence>
<accession>D7EIU0</accession>
<feature type="region of interest" description="Disordered" evidence="1">
    <location>
        <begin position="855"/>
        <end position="884"/>
    </location>
</feature>
<dbReference type="EMBL" id="KQ971380">
    <property type="protein sequence ID" value="EFA12375.1"/>
    <property type="molecule type" value="Genomic_DNA"/>
</dbReference>
<feature type="region of interest" description="Disordered" evidence="1">
    <location>
        <begin position="772"/>
        <end position="793"/>
    </location>
</feature>
<organism evidence="3 4">
    <name type="scientific">Tribolium castaneum</name>
    <name type="common">Red flour beetle</name>
    <dbReference type="NCBI Taxonomy" id="7070"/>
    <lineage>
        <taxon>Eukaryota</taxon>
        <taxon>Metazoa</taxon>
        <taxon>Ecdysozoa</taxon>
        <taxon>Arthropoda</taxon>
        <taxon>Hexapoda</taxon>
        <taxon>Insecta</taxon>
        <taxon>Pterygota</taxon>
        <taxon>Neoptera</taxon>
        <taxon>Endopterygota</taxon>
        <taxon>Coleoptera</taxon>
        <taxon>Polyphaga</taxon>
        <taxon>Cucujiformia</taxon>
        <taxon>Tenebrionidae</taxon>
        <taxon>Tenebrionidae incertae sedis</taxon>
        <taxon>Tribolium</taxon>
    </lineage>
</organism>
<feature type="region of interest" description="Disordered" evidence="1">
    <location>
        <begin position="810"/>
        <end position="838"/>
    </location>
</feature>
<evidence type="ECO:0000313" key="3">
    <source>
        <dbReference type="EMBL" id="EFA12375.1"/>
    </source>
</evidence>
<evidence type="ECO:0000313" key="4">
    <source>
        <dbReference type="Proteomes" id="UP000007266"/>
    </source>
</evidence>
<feature type="compositionally biased region" description="Polar residues" evidence="1">
    <location>
        <begin position="630"/>
        <end position="659"/>
    </location>
</feature>
<dbReference type="Proteomes" id="UP000007266">
    <property type="component" value="Linkage group 10"/>
</dbReference>
<dbReference type="PhylomeDB" id="D7EIU0"/>
<dbReference type="PANTHER" id="PTHR43941">
    <property type="entry name" value="STRUCTURAL MAINTENANCE OF CHROMOSOMES PROTEIN 2"/>
    <property type="match status" value="1"/>
</dbReference>
<feature type="region of interest" description="Disordered" evidence="1">
    <location>
        <begin position="1248"/>
        <end position="1267"/>
    </location>
</feature>
<feature type="compositionally biased region" description="Low complexity" evidence="1">
    <location>
        <begin position="1499"/>
        <end position="1513"/>
    </location>
</feature>